<dbReference type="GeneID" id="83215098"/>
<dbReference type="GO" id="GO:0090599">
    <property type="term" value="F:alpha-glucosidase activity"/>
    <property type="evidence" value="ECO:0007669"/>
    <property type="project" value="UniProtKB-ARBA"/>
</dbReference>
<proteinExistence type="inferred from homology"/>
<evidence type="ECO:0000256" key="5">
    <source>
        <dbReference type="ARBA" id="ARBA00022801"/>
    </source>
</evidence>
<evidence type="ECO:0000256" key="9">
    <source>
        <dbReference type="RuleBase" id="RU361185"/>
    </source>
</evidence>
<evidence type="ECO:0000256" key="3">
    <source>
        <dbReference type="ARBA" id="ARBA00012741"/>
    </source>
</evidence>
<feature type="domain" description="Glycosyl hydrolase family 31 C-terminal" evidence="13">
    <location>
        <begin position="675"/>
        <end position="761"/>
    </location>
</feature>
<dbReference type="RefSeq" id="XP_058341526.1">
    <property type="nucleotide sequence ID" value="XM_058487704.1"/>
</dbReference>
<dbReference type="Pfam" id="PF13802">
    <property type="entry name" value="Gal_mutarotas_2"/>
    <property type="match status" value="1"/>
</dbReference>
<feature type="chain" id="PRO_5042201410" description="alpha-glucosidase" evidence="10">
    <location>
        <begin position="21"/>
        <end position="883"/>
    </location>
</feature>
<evidence type="ECO:0000256" key="6">
    <source>
        <dbReference type="ARBA" id="ARBA00023180"/>
    </source>
</evidence>
<evidence type="ECO:0000256" key="4">
    <source>
        <dbReference type="ARBA" id="ARBA00022729"/>
    </source>
</evidence>
<comment type="similarity">
    <text evidence="2 9">Belongs to the glycosyl hydrolase 31 family.</text>
</comment>
<dbReference type="InterPro" id="IPR025887">
    <property type="entry name" value="Glyco_hydro_31_N_dom"/>
</dbReference>
<feature type="domain" description="Glycoside hydrolase family 31 N-terminal" evidence="12">
    <location>
        <begin position="121"/>
        <end position="234"/>
    </location>
</feature>
<dbReference type="InterPro" id="IPR017853">
    <property type="entry name" value="GH"/>
</dbReference>
<keyword evidence="5 9" id="KW-0378">Hydrolase</keyword>
<reference evidence="14 15" key="1">
    <citation type="submission" date="2023-03" db="EMBL/GenBank/DDBJ databases">
        <title>Genome sequence of Lichtheimia ornata CBS 291.66.</title>
        <authorList>
            <person name="Mohabir J.T."/>
            <person name="Shea T.P."/>
            <person name="Kurbessoian T."/>
            <person name="Berby B."/>
            <person name="Fontaine J."/>
            <person name="Livny J."/>
            <person name="Gnirke A."/>
            <person name="Stajich J.E."/>
            <person name="Cuomo C.A."/>
        </authorList>
    </citation>
    <scope>NUCLEOTIDE SEQUENCE [LARGE SCALE GENOMIC DNA]</scope>
    <source>
        <strain evidence="14">CBS 291.66</strain>
    </source>
</reference>
<comment type="catalytic activity">
    <reaction evidence="1">
        <text>Hydrolysis of terminal, non-reducing (1-&gt;4)-linked alpha-D-glucose residues with release of alpha-D-glucose.</text>
        <dbReference type="EC" id="3.2.1.20"/>
    </reaction>
</comment>
<dbReference type="Gene3D" id="2.60.40.1180">
    <property type="entry name" value="Golgi alpha-mannosidase II"/>
    <property type="match status" value="2"/>
</dbReference>
<evidence type="ECO:0000259" key="13">
    <source>
        <dbReference type="Pfam" id="PF21365"/>
    </source>
</evidence>
<keyword evidence="4 10" id="KW-0732">Signal</keyword>
<dbReference type="SUPFAM" id="SSF51011">
    <property type="entry name" value="Glycosyl hydrolase domain"/>
    <property type="match status" value="1"/>
</dbReference>
<dbReference type="Gene3D" id="2.60.40.1760">
    <property type="entry name" value="glycosyl hydrolase (family 31)"/>
    <property type="match status" value="1"/>
</dbReference>
<evidence type="ECO:0000259" key="11">
    <source>
        <dbReference type="Pfam" id="PF01055"/>
    </source>
</evidence>
<organism evidence="14 15">
    <name type="scientific">Lichtheimia ornata</name>
    <dbReference type="NCBI Taxonomy" id="688661"/>
    <lineage>
        <taxon>Eukaryota</taxon>
        <taxon>Fungi</taxon>
        <taxon>Fungi incertae sedis</taxon>
        <taxon>Mucoromycota</taxon>
        <taxon>Mucoromycotina</taxon>
        <taxon>Mucoromycetes</taxon>
        <taxon>Mucorales</taxon>
        <taxon>Lichtheimiaceae</taxon>
        <taxon>Lichtheimia</taxon>
    </lineage>
</organism>
<comment type="caution">
    <text evidence="14">The sequence shown here is derived from an EMBL/GenBank/DDBJ whole genome shotgun (WGS) entry which is preliminary data.</text>
</comment>
<keyword evidence="7 9" id="KW-0326">Glycosidase</keyword>
<dbReference type="InterPro" id="IPR011013">
    <property type="entry name" value="Gal_mutarotase_sf_dom"/>
</dbReference>
<dbReference type="GO" id="GO:0005975">
    <property type="term" value="P:carbohydrate metabolic process"/>
    <property type="evidence" value="ECO:0007669"/>
    <property type="project" value="InterPro"/>
</dbReference>
<evidence type="ECO:0000313" key="14">
    <source>
        <dbReference type="EMBL" id="KAJ8656613.1"/>
    </source>
</evidence>
<sequence>MRKLSPILFATAVFLASAIADIQFDIPEPNYDVSSSAPGYKIDGEVVRTKSGLEFPLSFMGDNKEEGRDLFGKTIDDLTVSVDFEAEDRLRVLIADKEGKQIPVPDSPLGLERSKHDRAARKRNYDFKYTESPFSFQVIRKADKSVIFDTTDYPLVFEDQYLEISTAVPKDTNLYGVGEVVTNFRRDNKQNVTTLWNRDDATPFYKNIYGAHPYYTELRNGKAHGALLLNAHGMDVFFKEGRITYKIIGGVLEFFFFVPKDAKPNSVMQSYTDLIGKPFMPAHWMLGWHHCRYGFKNISHVNWAVDGYEEAGIPLETIWVDIDYMDRRKDFTFDEVNFPEESMKALSHRMHSNSQRMITMVDPALSTNTSYDVYQRGKEMDVFMKNNDGSEFVGQVWPGYTVFPDWWHPNITEFWGKEIIDWVKKLDLDGLWIDMDEPSSFCLGSCGTGKQDTWPDLYWQLDDDKAEALIAEWQKAIDSYGNSTPGDSRNLLYPKYRIRNGYGDLSFRTASTNSLHYGGIPHYDLHNIYGHAEGEVTRQALLKHKPNERPFLLSRSMFPGSGKKMGHWTGDNHSTWEKLKISIAEIFNQHLFGISYAGADVCGFNDDTNEQLCARWSALGAFYPFARNHNNDVAISQEPFLWKSVTEASKKALAIRYSMLPYFYTLYEEAHRVGTGLWRPLIFEYPKENEYLDNDEQILLGSDILISPVLYENATSVENAQIPPGVWYDWYTYKAVEGKSSVTLDAPLTHIPIHVRGGAIIPLKTSAYLVTDTFKSPYSLLIALDNKGRASGRLYMDDGHSIEQEGTSDITFEYRNGVLKARGTFDYADAEKLDTIKIIGCNDHLKTANHKGNKFQVSKDEHGAAVVQGLDIDLTSKFTLTFH</sequence>
<evidence type="ECO:0000256" key="8">
    <source>
        <dbReference type="ARBA" id="ARBA00041343"/>
    </source>
</evidence>
<dbReference type="CDD" id="cd14752">
    <property type="entry name" value="GH31_N"/>
    <property type="match status" value="1"/>
</dbReference>
<dbReference type="SUPFAM" id="SSF51445">
    <property type="entry name" value="(Trans)glycosidases"/>
    <property type="match status" value="1"/>
</dbReference>
<protein>
    <recommendedName>
        <fullName evidence="3">alpha-glucosidase</fullName>
        <ecNumber evidence="3">3.2.1.20</ecNumber>
    </recommendedName>
    <alternativeName>
        <fullName evidence="8">Maltase</fullName>
    </alternativeName>
</protein>
<evidence type="ECO:0000256" key="7">
    <source>
        <dbReference type="ARBA" id="ARBA00023295"/>
    </source>
</evidence>
<feature type="domain" description="Glycoside hydrolase family 31 TIM barrel" evidence="11">
    <location>
        <begin position="278"/>
        <end position="666"/>
    </location>
</feature>
<keyword evidence="6" id="KW-0325">Glycoprotein</keyword>
<dbReference type="Proteomes" id="UP001234581">
    <property type="component" value="Unassembled WGS sequence"/>
</dbReference>
<feature type="signal peptide" evidence="10">
    <location>
        <begin position="1"/>
        <end position="20"/>
    </location>
</feature>
<dbReference type="CDD" id="cd06602">
    <property type="entry name" value="GH31_MGAM_SI_GAA"/>
    <property type="match status" value="1"/>
</dbReference>
<evidence type="ECO:0000256" key="2">
    <source>
        <dbReference type="ARBA" id="ARBA00007806"/>
    </source>
</evidence>
<dbReference type="SUPFAM" id="SSF74650">
    <property type="entry name" value="Galactose mutarotase-like"/>
    <property type="match status" value="1"/>
</dbReference>
<dbReference type="Pfam" id="PF21365">
    <property type="entry name" value="Glyco_hydro_31_3rd"/>
    <property type="match status" value="1"/>
</dbReference>
<evidence type="ECO:0000256" key="10">
    <source>
        <dbReference type="SAM" id="SignalP"/>
    </source>
</evidence>
<accession>A0AAD7UZN0</accession>
<dbReference type="Pfam" id="PF01055">
    <property type="entry name" value="Glyco_hydro_31_2nd"/>
    <property type="match status" value="1"/>
</dbReference>
<name>A0AAD7UZN0_9FUNG</name>
<dbReference type="PANTHER" id="PTHR22762:SF133">
    <property type="entry name" value="P-TYPE DOMAIN-CONTAINING PROTEIN"/>
    <property type="match status" value="1"/>
</dbReference>
<dbReference type="EMBL" id="JARTCD010000038">
    <property type="protein sequence ID" value="KAJ8656613.1"/>
    <property type="molecule type" value="Genomic_DNA"/>
</dbReference>
<dbReference type="InterPro" id="IPR013780">
    <property type="entry name" value="Glyco_hydro_b"/>
</dbReference>
<evidence type="ECO:0000256" key="1">
    <source>
        <dbReference type="ARBA" id="ARBA00001657"/>
    </source>
</evidence>
<dbReference type="PANTHER" id="PTHR22762">
    <property type="entry name" value="ALPHA-GLUCOSIDASE"/>
    <property type="match status" value="1"/>
</dbReference>
<evidence type="ECO:0000313" key="15">
    <source>
        <dbReference type="Proteomes" id="UP001234581"/>
    </source>
</evidence>
<dbReference type="InterPro" id="IPR030459">
    <property type="entry name" value="Glyco_hydro_31_CS"/>
</dbReference>
<dbReference type="InterPro" id="IPR048395">
    <property type="entry name" value="Glyco_hydro_31_C"/>
</dbReference>
<dbReference type="PROSITE" id="PS00707">
    <property type="entry name" value="GLYCOSYL_HYDROL_F31_2"/>
    <property type="match status" value="1"/>
</dbReference>
<dbReference type="Gene3D" id="3.20.20.80">
    <property type="entry name" value="Glycosidases"/>
    <property type="match status" value="1"/>
</dbReference>
<dbReference type="GO" id="GO:0030246">
    <property type="term" value="F:carbohydrate binding"/>
    <property type="evidence" value="ECO:0007669"/>
    <property type="project" value="InterPro"/>
</dbReference>
<dbReference type="EC" id="3.2.1.20" evidence="3"/>
<gene>
    <name evidence="14" type="ORF">O0I10_007690</name>
</gene>
<dbReference type="InterPro" id="IPR000322">
    <property type="entry name" value="Glyco_hydro_31_TIM"/>
</dbReference>
<dbReference type="AlphaFoldDB" id="A0AAD7UZN0"/>
<evidence type="ECO:0000259" key="12">
    <source>
        <dbReference type="Pfam" id="PF13802"/>
    </source>
</evidence>
<keyword evidence="15" id="KW-1185">Reference proteome</keyword>